<dbReference type="InterPro" id="IPR013784">
    <property type="entry name" value="Carb-bd-like_fold"/>
</dbReference>
<comment type="caution">
    <text evidence="3">The sequence shown here is derived from an EMBL/GenBank/DDBJ whole genome shotgun (WGS) entry which is preliminary data.</text>
</comment>
<reference evidence="3 4" key="1">
    <citation type="journal article" date="2016" name="Nat. Commun.">
        <title>Thousands of microbial genomes shed light on interconnected biogeochemical processes in an aquifer system.</title>
        <authorList>
            <person name="Anantharaman K."/>
            <person name="Brown C.T."/>
            <person name="Hug L.A."/>
            <person name="Sharon I."/>
            <person name="Castelle C.J."/>
            <person name="Probst A.J."/>
            <person name="Thomas B.C."/>
            <person name="Singh A."/>
            <person name="Wilkins M.J."/>
            <person name="Karaoz U."/>
            <person name="Brodie E.L."/>
            <person name="Williams K.H."/>
            <person name="Hubbard S.S."/>
            <person name="Banfield J.F."/>
        </authorList>
    </citation>
    <scope>NUCLEOTIDE SEQUENCE [LARGE SCALE GENOMIC DNA]</scope>
</reference>
<organism evidence="3 4">
    <name type="scientific">Candidatus Uhrbacteria bacterium RIFCSPLOWO2_01_FULL_47_25</name>
    <dbReference type="NCBI Taxonomy" id="1802402"/>
    <lineage>
        <taxon>Bacteria</taxon>
        <taxon>Candidatus Uhriibacteriota</taxon>
    </lineage>
</organism>
<dbReference type="Pfam" id="PF13620">
    <property type="entry name" value="CarboxypepD_reg"/>
    <property type="match status" value="1"/>
</dbReference>
<keyword evidence="2" id="KW-0812">Transmembrane</keyword>
<protein>
    <submittedName>
        <fullName evidence="3">Uncharacterized protein</fullName>
    </submittedName>
</protein>
<dbReference type="AlphaFoldDB" id="A0A1F7UX11"/>
<gene>
    <name evidence="3" type="ORF">A2936_04150</name>
</gene>
<evidence type="ECO:0000256" key="1">
    <source>
        <dbReference type="SAM" id="MobiDB-lite"/>
    </source>
</evidence>
<feature type="region of interest" description="Disordered" evidence="1">
    <location>
        <begin position="634"/>
        <end position="657"/>
    </location>
</feature>
<evidence type="ECO:0000313" key="3">
    <source>
        <dbReference type="EMBL" id="OGL82830.1"/>
    </source>
</evidence>
<dbReference type="Gene3D" id="2.160.20.10">
    <property type="entry name" value="Single-stranded right-handed beta-helix, Pectin lyase-like"/>
    <property type="match status" value="1"/>
</dbReference>
<dbReference type="Gene3D" id="2.60.40.1120">
    <property type="entry name" value="Carboxypeptidase-like, regulatory domain"/>
    <property type="match status" value="1"/>
</dbReference>
<proteinExistence type="predicted"/>
<dbReference type="SUPFAM" id="SSF49452">
    <property type="entry name" value="Starch-binding domain-like"/>
    <property type="match status" value="1"/>
</dbReference>
<name>A0A1F7UX11_9BACT</name>
<accession>A0A1F7UX11</accession>
<dbReference type="EMBL" id="MGEK01000006">
    <property type="protein sequence ID" value="OGL82830.1"/>
    <property type="molecule type" value="Genomic_DNA"/>
</dbReference>
<keyword evidence="2" id="KW-1133">Transmembrane helix</keyword>
<dbReference type="SUPFAM" id="SSF51126">
    <property type="entry name" value="Pectin lyase-like"/>
    <property type="match status" value="1"/>
</dbReference>
<sequence length="839" mass="90613">MFFNSHIKLVKLKRNKVCRAWYNRPEHIFWHWFIIGSWLTLALLVILGIGFNQMVSVDDYALINWPSAQAQSGPVEFISTIKQSVGDYSSLSSWWNAMSSGGIDLTVTSTKVFSHTGITGTIADGALVTGDMSGATATAVHTTPTQILLKNIVGTFQSDEPVRVDASNYVTLTDVGNSVALIAKIDGTWTVADTAYVNIQNAITSASNYIKIYTTPVARHTGKWDDTKYRLVMTSWRNPIVVFVSNVIIDGLQIQANNQQDGRGIAHGVSGISNVLVSNNIIRFTISPPGTNNRGISFAGVPAGGSVKIWDNIVYGFYYGIFGNLQSNQGSVYIYNNTVSGNQYGIVRGGYGSTVSAKNNIAVDSAVQDYYAQYTAFNNPVNNISSDATSPNTSLRNQTVSFVDTSNNDYHLASSDTAAKDMGVDLSSDANLAFASDIDGQSRPQGSSWDIGADEVEETVSAPPSSGGGYIRSPTFSDSGYGTTDLIMGGTVVFGLGDGSYGIIRIPPDSSGGKVVHLSIGQVASSQLPNLSPLPGGAVVVGPLYRFTAALDNGTQADLTKEATIVMEVVDRSMGLSLFDQASLAIYRYDPTLSEWKKFDTIMTVYSTNLISVGTQTSQFGIFALMSVIPSPPSSSVNTAPTPSSDQKPPEQTSLPLPTTASLSGIITVDSFGGSTLPEAVVTLQPINLTVRTDAVGHYQFDGLKEDDYSLAISQFGYRSYTSRIITVKAGDTLKRNFYLSILSSGTLQVTTSGRRDISLEKQALGIFGRLYSRLPLQESDWVLVRYLAYGGAIAKRDLSEERRAINRFYTIFRYLPSSTQDWRVVHVLGYGTLMSVMR</sequence>
<feature type="transmembrane region" description="Helical" evidence="2">
    <location>
        <begin position="29"/>
        <end position="51"/>
    </location>
</feature>
<dbReference type="InterPro" id="IPR012334">
    <property type="entry name" value="Pectin_lyas_fold"/>
</dbReference>
<evidence type="ECO:0000256" key="2">
    <source>
        <dbReference type="SAM" id="Phobius"/>
    </source>
</evidence>
<dbReference type="Proteomes" id="UP000176846">
    <property type="component" value="Unassembled WGS sequence"/>
</dbReference>
<keyword evidence="2" id="KW-0472">Membrane</keyword>
<dbReference type="InterPro" id="IPR011050">
    <property type="entry name" value="Pectin_lyase_fold/virulence"/>
</dbReference>
<feature type="compositionally biased region" description="Polar residues" evidence="1">
    <location>
        <begin position="637"/>
        <end position="657"/>
    </location>
</feature>
<dbReference type="GO" id="GO:0030246">
    <property type="term" value="F:carbohydrate binding"/>
    <property type="evidence" value="ECO:0007669"/>
    <property type="project" value="InterPro"/>
</dbReference>
<evidence type="ECO:0000313" key="4">
    <source>
        <dbReference type="Proteomes" id="UP000176846"/>
    </source>
</evidence>